<reference evidence="2" key="1">
    <citation type="submission" date="2024-06" db="EMBL/GenBank/DDBJ databases">
        <title>Draft Genome Sequence of Deinococcus sonorensis Type Strain KR-87, a Biofilm Producing Representative of the Genus Deinococcus.</title>
        <authorList>
            <person name="Boren L.S."/>
            <person name="Grosso R.A."/>
            <person name="Hugenberg-Cox A.N."/>
            <person name="Hill J.T.E."/>
            <person name="Albert C.M."/>
            <person name="Tuohy J.M."/>
        </authorList>
    </citation>
    <scope>NUCLEOTIDE SEQUENCE</scope>
    <source>
        <strain evidence="2">KR-87</strain>
    </source>
</reference>
<gene>
    <name evidence="2" type="ORF">ABOD76_07780</name>
</gene>
<evidence type="ECO:0008006" key="3">
    <source>
        <dbReference type="Google" id="ProtNLM"/>
    </source>
</evidence>
<feature type="region of interest" description="Disordered" evidence="1">
    <location>
        <begin position="134"/>
        <end position="209"/>
    </location>
</feature>
<feature type="region of interest" description="Disordered" evidence="1">
    <location>
        <begin position="102"/>
        <end position="122"/>
    </location>
</feature>
<protein>
    <recommendedName>
        <fullName evidence="3">HTH marR-type domain-containing protein</fullName>
    </recommendedName>
</protein>
<dbReference type="EMBL" id="CP158299">
    <property type="protein sequence ID" value="XBV86194.1"/>
    <property type="molecule type" value="Genomic_DNA"/>
</dbReference>
<feature type="region of interest" description="Disordered" evidence="1">
    <location>
        <begin position="284"/>
        <end position="307"/>
    </location>
</feature>
<sequence length="347" mass="37225">MTLPSAGIVQHPPHRPSRRREAGTYTTTDRAVVDFQKQNGTATSRTLTVLAQRANFIHKAEVSVAEIQLETGLGQRAVEKALAALAELGFCTRTGRRWRYTTPNAGANGGANGGSLHHSPFDPQNIVLDGHQPALKEGEGAGRNIIRTVTSDELRQRHPRDDAAGSGPSTTKPDEDHPGLPTALDGLTGHPAQARRSANSSTPPGPFHAARDAINAAGLLPTWHDWVRLNRLHPVTQERQAPLWQAWIQQGLTEPLQAHVHDIIQSGSFAHPLGALRARMAKQLAPPPQSPGCGPTVRPGERRTAPDGRTWTVESVEYGLVYFEDVGAPADLGAAIVERWPLAGGAA</sequence>
<feature type="region of interest" description="Disordered" evidence="1">
    <location>
        <begin position="1"/>
        <end position="27"/>
    </location>
</feature>
<dbReference type="KEGG" id="dsc:ABOD76_07780"/>
<organism evidence="2">
    <name type="scientific">Deinococcus sonorensis KR-87</name>
    <dbReference type="NCBI Taxonomy" id="694439"/>
    <lineage>
        <taxon>Bacteria</taxon>
        <taxon>Thermotogati</taxon>
        <taxon>Deinococcota</taxon>
        <taxon>Deinococci</taxon>
        <taxon>Deinococcales</taxon>
        <taxon>Deinococcaceae</taxon>
        <taxon>Deinococcus</taxon>
    </lineage>
</organism>
<accession>A0AAU7UCI3</accession>
<evidence type="ECO:0000313" key="2">
    <source>
        <dbReference type="EMBL" id="XBV86194.1"/>
    </source>
</evidence>
<proteinExistence type="predicted"/>
<dbReference type="RefSeq" id="WP_350244248.1">
    <property type="nucleotide sequence ID" value="NZ_CP158299.1"/>
</dbReference>
<name>A0AAU7UCI3_9DEIO</name>
<feature type="compositionally biased region" description="Basic and acidic residues" evidence="1">
    <location>
        <begin position="150"/>
        <end position="163"/>
    </location>
</feature>
<dbReference type="AlphaFoldDB" id="A0AAU7UCI3"/>
<evidence type="ECO:0000256" key="1">
    <source>
        <dbReference type="SAM" id="MobiDB-lite"/>
    </source>
</evidence>